<accession>A0A0B7B293</accession>
<dbReference type="EMBL" id="HACG01039385">
    <property type="protein sequence ID" value="CEK86250.1"/>
    <property type="molecule type" value="Transcribed_RNA"/>
</dbReference>
<protein>
    <submittedName>
        <fullName evidence="1">Uncharacterized protein</fullName>
    </submittedName>
</protein>
<proteinExistence type="predicted"/>
<feature type="non-terminal residue" evidence="1">
    <location>
        <position position="1"/>
    </location>
</feature>
<dbReference type="AlphaFoldDB" id="A0A0B7B293"/>
<feature type="non-terminal residue" evidence="1">
    <location>
        <position position="85"/>
    </location>
</feature>
<organism evidence="1">
    <name type="scientific">Arion vulgaris</name>
    <dbReference type="NCBI Taxonomy" id="1028688"/>
    <lineage>
        <taxon>Eukaryota</taxon>
        <taxon>Metazoa</taxon>
        <taxon>Spiralia</taxon>
        <taxon>Lophotrochozoa</taxon>
        <taxon>Mollusca</taxon>
        <taxon>Gastropoda</taxon>
        <taxon>Heterobranchia</taxon>
        <taxon>Euthyneura</taxon>
        <taxon>Panpulmonata</taxon>
        <taxon>Eupulmonata</taxon>
        <taxon>Stylommatophora</taxon>
        <taxon>Helicina</taxon>
        <taxon>Arionoidea</taxon>
        <taxon>Arionidae</taxon>
        <taxon>Arion</taxon>
    </lineage>
</organism>
<evidence type="ECO:0000313" key="1">
    <source>
        <dbReference type="EMBL" id="CEK86250.1"/>
    </source>
</evidence>
<sequence>TSMPKDFMERVHVDIVQGVSANFQHTQNRSKEMNLSGTRHFTMLFSDTGAKVGFTVIIPHHQSTSGSIFTACKNSRTLICFQTAC</sequence>
<gene>
    <name evidence="1" type="primary">ORF152741</name>
</gene>
<reference evidence="1" key="1">
    <citation type="submission" date="2014-12" db="EMBL/GenBank/DDBJ databases">
        <title>Insight into the proteome of Arion vulgaris.</title>
        <authorList>
            <person name="Aradska J."/>
            <person name="Bulat T."/>
            <person name="Smidak R."/>
            <person name="Sarate P."/>
            <person name="Gangsoo J."/>
            <person name="Sialana F."/>
            <person name="Bilban M."/>
            <person name="Lubec G."/>
        </authorList>
    </citation>
    <scope>NUCLEOTIDE SEQUENCE</scope>
    <source>
        <tissue evidence="1">Skin</tissue>
    </source>
</reference>
<name>A0A0B7B293_9EUPU</name>